<evidence type="ECO:0000313" key="8">
    <source>
        <dbReference type="Proteomes" id="UP001303046"/>
    </source>
</evidence>
<evidence type="ECO:0000256" key="5">
    <source>
        <dbReference type="SAM" id="Phobius"/>
    </source>
</evidence>
<evidence type="ECO:0000256" key="1">
    <source>
        <dbReference type="ARBA" id="ARBA00007824"/>
    </source>
</evidence>
<accession>A0ABR1D9P8</accession>
<keyword evidence="8" id="KW-1185">Reference proteome</keyword>
<dbReference type="Proteomes" id="UP001303046">
    <property type="component" value="Unassembled WGS sequence"/>
</dbReference>
<dbReference type="InterPro" id="IPR051496">
    <property type="entry name" value="H-rev107_PLA/AT"/>
</dbReference>
<dbReference type="PANTHER" id="PTHR13943">
    <property type="entry name" value="HRAS-LIKE SUPPRESSOR - RELATED"/>
    <property type="match status" value="1"/>
</dbReference>
<dbReference type="EMBL" id="JAVFWL010000004">
    <property type="protein sequence ID" value="KAK6747042.1"/>
    <property type="molecule type" value="Genomic_DNA"/>
</dbReference>
<feature type="domain" description="LRAT" evidence="6">
    <location>
        <begin position="182"/>
        <end position="312"/>
    </location>
</feature>
<dbReference type="InterPro" id="IPR007053">
    <property type="entry name" value="LRAT_dom"/>
</dbReference>
<evidence type="ECO:0000256" key="2">
    <source>
        <dbReference type="ARBA" id="ARBA00022679"/>
    </source>
</evidence>
<name>A0ABR1D9P8_NECAM</name>
<protein>
    <recommendedName>
        <fullName evidence="6">LRAT domain-containing protein</fullName>
    </recommendedName>
</protein>
<dbReference type="Pfam" id="PF04970">
    <property type="entry name" value="LRAT"/>
    <property type="match status" value="1"/>
</dbReference>
<dbReference type="PROSITE" id="PS51934">
    <property type="entry name" value="LRAT"/>
    <property type="match status" value="1"/>
</dbReference>
<proteinExistence type="inferred from homology"/>
<feature type="transmembrane region" description="Helical" evidence="5">
    <location>
        <begin position="333"/>
        <end position="354"/>
    </location>
</feature>
<evidence type="ECO:0000313" key="7">
    <source>
        <dbReference type="EMBL" id="KAK6747042.1"/>
    </source>
</evidence>
<evidence type="ECO:0000256" key="3">
    <source>
        <dbReference type="ARBA" id="ARBA00022801"/>
    </source>
</evidence>
<keyword evidence="4" id="KW-0443">Lipid metabolism</keyword>
<keyword evidence="3" id="KW-0378">Hydrolase</keyword>
<reference evidence="7 8" key="1">
    <citation type="submission" date="2023-08" db="EMBL/GenBank/DDBJ databases">
        <title>A Necator americanus chromosomal reference genome.</title>
        <authorList>
            <person name="Ilik V."/>
            <person name="Petrzelkova K.J."/>
            <person name="Pardy F."/>
            <person name="Fuh T."/>
            <person name="Niatou-Singa F.S."/>
            <person name="Gouil Q."/>
            <person name="Baker L."/>
            <person name="Ritchie M.E."/>
            <person name="Jex A.R."/>
            <person name="Gazzola D."/>
            <person name="Li H."/>
            <person name="Toshio Fujiwara R."/>
            <person name="Zhan B."/>
            <person name="Aroian R.V."/>
            <person name="Pafco B."/>
            <person name="Schwarz E.M."/>
        </authorList>
    </citation>
    <scope>NUCLEOTIDE SEQUENCE [LARGE SCALE GENOMIC DNA]</scope>
    <source>
        <strain evidence="7 8">Aroian</strain>
        <tissue evidence="7">Whole animal</tissue>
    </source>
</reference>
<dbReference type="PANTHER" id="PTHR13943:SF77">
    <property type="entry name" value="LRAT DOMAIN-CONTAINING PROTEIN"/>
    <property type="match status" value="1"/>
</dbReference>
<keyword evidence="5" id="KW-0812">Transmembrane</keyword>
<keyword evidence="5" id="KW-0472">Membrane</keyword>
<dbReference type="Gene3D" id="3.90.1720.10">
    <property type="entry name" value="endopeptidase domain like (from Nostoc punctiforme)"/>
    <property type="match status" value="1"/>
</dbReference>
<evidence type="ECO:0000256" key="4">
    <source>
        <dbReference type="ARBA" id="ARBA00023098"/>
    </source>
</evidence>
<comment type="similarity">
    <text evidence="1">Belongs to the H-rev107 family.</text>
</comment>
<sequence>MDKQNGLEVISCETAASRLQMRLHSITLSQLVKSRTTVDWRALSEALTIHDSHLQHKQDGIELFHGEICVLPVKGDENQVELVWDECREAWQSVILQTIQETFSKQPLYCHCASTGAVYATARGVRSFLSDYIFKMRWVWRSLSFLPMLAAGQLVSEWIPAQEIERFLELGDLVEFRRVATIGGAPRAIYTHWALYIGRHDETPLVVHLSGDDNDFEKFGRSGDRKLDSFSGSSGLLKASTAEVRCDPLLAVAGDDLVRINNGHDADHRPFPPRIIVERATMQLGSGNYNLVLNNCEHFVKWCRYGNRISGQAVAAKSLLLGSALAAMGAPPMVAFGAGIAFLTFATPASKMVYVNIYEDSFHRIGYIKKDSGLYKESSLFEIVIFTLSLVLFQL</sequence>
<evidence type="ECO:0000259" key="6">
    <source>
        <dbReference type="PROSITE" id="PS51934"/>
    </source>
</evidence>
<comment type="caution">
    <text evidence="7">The sequence shown here is derived from an EMBL/GenBank/DDBJ whole genome shotgun (WGS) entry which is preliminary data.</text>
</comment>
<gene>
    <name evidence="7" type="primary">Necator_chrIV.g13635</name>
    <name evidence="7" type="ORF">RB195_000344</name>
</gene>
<keyword evidence="2" id="KW-0808">Transferase</keyword>
<keyword evidence="5" id="KW-1133">Transmembrane helix</keyword>
<organism evidence="7 8">
    <name type="scientific">Necator americanus</name>
    <name type="common">Human hookworm</name>
    <dbReference type="NCBI Taxonomy" id="51031"/>
    <lineage>
        <taxon>Eukaryota</taxon>
        <taxon>Metazoa</taxon>
        <taxon>Ecdysozoa</taxon>
        <taxon>Nematoda</taxon>
        <taxon>Chromadorea</taxon>
        <taxon>Rhabditida</taxon>
        <taxon>Rhabditina</taxon>
        <taxon>Rhabditomorpha</taxon>
        <taxon>Strongyloidea</taxon>
        <taxon>Ancylostomatidae</taxon>
        <taxon>Bunostominae</taxon>
        <taxon>Necator</taxon>
    </lineage>
</organism>